<dbReference type="Pfam" id="PF03033">
    <property type="entry name" value="Glyco_transf_28"/>
    <property type="match status" value="1"/>
</dbReference>
<sequence length="340" mass="37836">MKLCITGGGTGGHLAIAKAVAKEAKKMHIECIYIGSTSGQDRDYFENSDLFSKTYFLHTTGVVNKQGLGRLKALFLVFQAFVRSLSILKKEGVDAVFSVGGFSAAPASFAAIALSKPLYIHEQNAKTGRLNALLKKYATEFFSSYDENSPIKAYPVQESFFDKARERKDIKTVIFLGGSQGAKAINDLALKSAKELQKRGIHIIHQTGKADYDRVKEAYRKSGIDAEIYSFSKELDSLMQRADLAISRSGASTLWELVANALPALFIPYPYAASDHQYYNAKYLVDNDLAWLQRESDDPEKLLYKILDEDLSKKSKALMQLSKKDGAKEILKFIKGEIKR</sequence>
<evidence type="ECO:0000313" key="12">
    <source>
        <dbReference type="EMBL" id="SFV60960.1"/>
    </source>
</evidence>
<dbReference type="InterPro" id="IPR007235">
    <property type="entry name" value="Glyco_trans_28_C"/>
</dbReference>
<keyword evidence="9" id="KW-0961">Cell wall biogenesis/degradation</keyword>
<keyword evidence="1" id="KW-1003">Cell membrane</keyword>
<keyword evidence="8" id="KW-0131">Cell cycle</keyword>
<dbReference type="Pfam" id="PF04101">
    <property type="entry name" value="Glyco_tran_28_C"/>
    <property type="match status" value="1"/>
</dbReference>
<evidence type="ECO:0000256" key="8">
    <source>
        <dbReference type="ARBA" id="ARBA00023306"/>
    </source>
</evidence>
<evidence type="ECO:0000256" key="2">
    <source>
        <dbReference type="ARBA" id="ARBA00022618"/>
    </source>
</evidence>
<dbReference type="InterPro" id="IPR006009">
    <property type="entry name" value="GlcNAc_MurG"/>
</dbReference>
<name>A0A1W1C516_9ZZZZ</name>
<dbReference type="Gene3D" id="3.40.50.2000">
    <property type="entry name" value="Glycogen Phosphorylase B"/>
    <property type="match status" value="2"/>
</dbReference>
<evidence type="ECO:0000256" key="4">
    <source>
        <dbReference type="ARBA" id="ARBA00022679"/>
    </source>
</evidence>
<organism evidence="12">
    <name type="scientific">hydrothermal vent metagenome</name>
    <dbReference type="NCBI Taxonomy" id="652676"/>
    <lineage>
        <taxon>unclassified sequences</taxon>
        <taxon>metagenomes</taxon>
        <taxon>ecological metagenomes</taxon>
    </lineage>
</organism>
<dbReference type="GO" id="GO:0009252">
    <property type="term" value="P:peptidoglycan biosynthetic process"/>
    <property type="evidence" value="ECO:0007669"/>
    <property type="project" value="UniProtKB-KW"/>
</dbReference>
<evidence type="ECO:0000256" key="9">
    <source>
        <dbReference type="ARBA" id="ARBA00023316"/>
    </source>
</evidence>
<dbReference type="HAMAP" id="MF_00033">
    <property type="entry name" value="MurG"/>
    <property type="match status" value="1"/>
</dbReference>
<keyword evidence="3 12" id="KW-0328">Glycosyltransferase</keyword>
<dbReference type="PANTHER" id="PTHR21015:SF22">
    <property type="entry name" value="GLYCOSYLTRANSFERASE"/>
    <property type="match status" value="1"/>
</dbReference>
<protein>
    <submittedName>
        <fullName evidence="12">UDP-N-acetylglucosamine--N-acetylmuramyl-(Pentapeptide) pyrophosphoryl-undecaprenol N-acetylglucosamine transferase</fullName>
        <ecNumber evidence="12">2.4.1.227</ecNumber>
    </submittedName>
</protein>
<evidence type="ECO:0000256" key="3">
    <source>
        <dbReference type="ARBA" id="ARBA00022676"/>
    </source>
</evidence>
<dbReference type="EMBL" id="FPHB01000048">
    <property type="protein sequence ID" value="SFV60960.1"/>
    <property type="molecule type" value="Genomic_DNA"/>
</dbReference>
<evidence type="ECO:0000256" key="1">
    <source>
        <dbReference type="ARBA" id="ARBA00022475"/>
    </source>
</evidence>
<dbReference type="InterPro" id="IPR004276">
    <property type="entry name" value="GlycoTrans_28_N"/>
</dbReference>
<dbReference type="SUPFAM" id="SSF53756">
    <property type="entry name" value="UDP-Glycosyltransferase/glycogen phosphorylase"/>
    <property type="match status" value="1"/>
</dbReference>
<evidence type="ECO:0000259" key="10">
    <source>
        <dbReference type="Pfam" id="PF03033"/>
    </source>
</evidence>
<proteinExistence type="inferred from homology"/>
<keyword evidence="6" id="KW-0573">Peptidoglycan synthesis</keyword>
<dbReference type="EC" id="2.4.1.227" evidence="12"/>
<keyword evidence="2" id="KW-0132">Cell division</keyword>
<dbReference type="PANTHER" id="PTHR21015">
    <property type="entry name" value="UDP-N-ACETYLGLUCOSAMINE--N-ACETYLMURAMYL-(PENTAPEPTIDE) PYROPHOSPHORYL-UNDECAPRENOL N-ACETYLGLUCOSAMINE TRANSFERASE 1"/>
    <property type="match status" value="1"/>
</dbReference>
<gene>
    <name evidence="12" type="ORF">MNB_SM-7-824</name>
</gene>
<dbReference type="GO" id="GO:0005975">
    <property type="term" value="P:carbohydrate metabolic process"/>
    <property type="evidence" value="ECO:0007669"/>
    <property type="project" value="InterPro"/>
</dbReference>
<feature type="domain" description="Glycosyl transferase family 28 C-terminal" evidence="11">
    <location>
        <begin position="172"/>
        <end position="330"/>
    </location>
</feature>
<dbReference type="GO" id="GO:0008360">
    <property type="term" value="P:regulation of cell shape"/>
    <property type="evidence" value="ECO:0007669"/>
    <property type="project" value="UniProtKB-KW"/>
</dbReference>
<accession>A0A1W1C516</accession>
<keyword evidence="4 12" id="KW-0808">Transferase</keyword>
<dbReference type="GO" id="GO:0051301">
    <property type="term" value="P:cell division"/>
    <property type="evidence" value="ECO:0007669"/>
    <property type="project" value="UniProtKB-KW"/>
</dbReference>
<dbReference type="GO" id="GO:0071555">
    <property type="term" value="P:cell wall organization"/>
    <property type="evidence" value="ECO:0007669"/>
    <property type="project" value="UniProtKB-KW"/>
</dbReference>
<evidence type="ECO:0000256" key="7">
    <source>
        <dbReference type="ARBA" id="ARBA00023136"/>
    </source>
</evidence>
<feature type="domain" description="Glycosyltransferase family 28 N-terminal" evidence="10">
    <location>
        <begin position="4"/>
        <end position="142"/>
    </location>
</feature>
<evidence type="ECO:0000256" key="6">
    <source>
        <dbReference type="ARBA" id="ARBA00022984"/>
    </source>
</evidence>
<dbReference type="CDD" id="cd03785">
    <property type="entry name" value="GT28_MurG"/>
    <property type="match status" value="1"/>
</dbReference>
<dbReference type="NCBIfam" id="TIGR01133">
    <property type="entry name" value="murG"/>
    <property type="match status" value="1"/>
</dbReference>
<keyword evidence="7" id="KW-0472">Membrane</keyword>
<dbReference type="GO" id="GO:0050511">
    <property type="term" value="F:undecaprenyldiphospho-muramoylpentapeptide beta-N-acetylglucosaminyltransferase activity"/>
    <property type="evidence" value="ECO:0007669"/>
    <property type="project" value="InterPro"/>
</dbReference>
<keyword evidence="5" id="KW-0133">Cell shape</keyword>
<evidence type="ECO:0000256" key="5">
    <source>
        <dbReference type="ARBA" id="ARBA00022960"/>
    </source>
</evidence>
<reference evidence="12" key="1">
    <citation type="submission" date="2016-10" db="EMBL/GenBank/DDBJ databases">
        <authorList>
            <person name="de Groot N.N."/>
        </authorList>
    </citation>
    <scope>NUCLEOTIDE SEQUENCE</scope>
</reference>
<evidence type="ECO:0000259" key="11">
    <source>
        <dbReference type="Pfam" id="PF04101"/>
    </source>
</evidence>
<dbReference type="AlphaFoldDB" id="A0A1W1C516"/>